<gene>
    <name evidence="2" type="ORF">HSX42_09315</name>
</gene>
<organism evidence="2 3">
    <name type="scientific">Geobacillus thermodenitrificans</name>
    <dbReference type="NCBI Taxonomy" id="33940"/>
    <lineage>
        <taxon>Bacteria</taxon>
        <taxon>Bacillati</taxon>
        <taxon>Bacillota</taxon>
        <taxon>Bacilli</taxon>
        <taxon>Bacillales</taxon>
        <taxon>Anoxybacillaceae</taxon>
        <taxon>Geobacillus</taxon>
    </lineage>
</organism>
<evidence type="ECO:0000259" key="1">
    <source>
        <dbReference type="Pfam" id="PF13592"/>
    </source>
</evidence>
<dbReference type="Pfam" id="PF13592">
    <property type="entry name" value="HTH_33"/>
    <property type="match status" value="1"/>
</dbReference>
<dbReference type="RefSeq" id="WP_099232778.1">
    <property type="nucleotide sequence ID" value="NZ_CP133461.1"/>
</dbReference>
<accession>A0ABY9QHI2</accession>
<keyword evidence="3" id="KW-1185">Reference proteome</keyword>
<protein>
    <submittedName>
        <fullName evidence="2">Winged helix-turn-helix domain-containing protein</fullName>
    </submittedName>
</protein>
<evidence type="ECO:0000313" key="2">
    <source>
        <dbReference type="EMBL" id="WMV77910.1"/>
    </source>
</evidence>
<name>A0ABY9QHI2_GEOTD</name>
<dbReference type="EMBL" id="CP133461">
    <property type="protein sequence ID" value="WMV77910.1"/>
    <property type="molecule type" value="Genomic_DNA"/>
</dbReference>
<proteinExistence type="predicted"/>
<sequence length="62" mass="7093">MPTTTPAEREWGVASAWNTKLLQSYGEKHFGVSISLEALRKLRHRRGLSWTRPTYTLGTFSN</sequence>
<reference evidence="2 3" key="1">
    <citation type="submission" date="2023-08" db="EMBL/GenBank/DDBJ databases">
        <title>Complete genome sequence of Geobacillus thermodenitrificans K1041, a genetically tractable strain representative of the genus Geobacillus.</title>
        <authorList>
            <person name="Kani S."/>
            <person name="Suzuki H."/>
        </authorList>
    </citation>
    <scope>NUCLEOTIDE SEQUENCE [LARGE SCALE GENOMIC DNA]</scope>
    <source>
        <strain evidence="2 3">K1041</strain>
    </source>
</reference>
<dbReference type="Proteomes" id="UP001297580">
    <property type="component" value="Chromosome"/>
</dbReference>
<feature type="domain" description="Winged helix-turn helix" evidence="1">
    <location>
        <begin position="16"/>
        <end position="57"/>
    </location>
</feature>
<evidence type="ECO:0000313" key="3">
    <source>
        <dbReference type="Proteomes" id="UP001297580"/>
    </source>
</evidence>
<dbReference type="InterPro" id="IPR025959">
    <property type="entry name" value="Winged_HTH_dom"/>
</dbReference>